<reference evidence="3" key="1">
    <citation type="journal article" date="2019" name="Nat. Commun.">
        <title>The genome of broomcorn millet.</title>
        <authorList>
            <person name="Zou C."/>
            <person name="Miki D."/>
            <person name="Li D."/>
            <person name="Tang Q."/>
            <person name="Xiao L."/>
            <person name="Rajput S."/>
            <person name="Deng P."/>
            <person name="Jia W."/>
            <person name="Huang R."/>
            <person name="Zhang M."/>
            <person name="Sun Y."/>
            <person name="Hu J."/>
            <person name="Fu X."/>
            <person name="Schnable P.S."/>
            <person name="Li F."/>
            <person name="Zhang H."/>
            <person name="Feng B."/>
            <person name="Zhu X."/>
            <person name="Liu R."/>
            <person name="Schnable J.C."/>
            <person name="Zhu J.-K."/>
            <person name="Zhang H."/>
        </authorList>
    </citation>
    <scope>NUCLEOTIDE SEQUENCE [LARGE SCALE GENOMIC DNA]</scope>
</reference>
<name>A0A3L6PX40_PANMI</name>
<dbReference type="PANTHER" id="PTHR34223">
    <property type="entry name" value="OS11G0201299 PROTEIN"/>
    <property type="match status" value="1"/>
</dbReference>
<protein>
    <recommendedName>
        <fullName evidence="4">F-box domain-containing protein</fullName>
    </recommendedName>
</protein>
<feature type="region of interest" description="Disordered" evidence="1">
    <location>
        <begin position="332"/>
        <end position="358"/>
    </location>
</feature>
<comment type="caution">
    <text evidence="2">The sequence shown here is derived from an EMBL/GenBank/DDBJ whole genome shotgun (WGS) entry which is preliminary data.</text>
</comment>
<proteinExistence type="predicted"/>
<keyword evidence="3" id="KW-1185">Reference proteome</keyword>
<gene>
    <name evidence="2" type="ORF">C2845_PM16G08260</name>
</gene>
<dbReference type="SUPFAM" id="SSF52047">
    <property type="entry name" value="RNI-like"/>
    <property type="match status" value="1"/>
</dbReference>
<feature type="compositionally biased region" description="Basic residues" evidence="1">
    <location>
        <begin position="340"/>
        <end position="350"/>
    </location>
</feature>
<feature type="region of interest" description="Disordered" evidence="1">
    <location>
        <begin position="248"/>
        <end position="275"/>
    </location>
</feature>
<evidence type="ECO:0000256" key="1">
    <source>
        <dbReference type="SAM" id="MobiDB-lite"/>
    </source>
</evidence>
<dbReference type="Proteomes" id="UP000275267">
    <property type="component" value="Unassembled WGS sequence"/>
</dbReference>
<evidence type="ECO:0000313" key="3">
    <source>
        <dbReference type="Proteomes" id="UP000275267"/>
    </source>
</evidence>
<dbReference type="PANTHER" id="PTHR34223:SF99">
    <property type="entry name" value="OS04G0440200 PROTEIN"/>
    <property type="match status" value="1"/>
</dbReference>
<evidence type="ECO:0000313" key="2">
    <source>
        <dbReference type="EMBL" id="RLM65663.1"/>
    </source>
</evidence>
<dbReference type="AlphaFoldDB" id="A0A3L6PX40"/>
<organism evidence="2 3">
    <name type="scientific">Panicum miliaceum</name>
    <name type="common">Proso millet</name>
    <name type="synonym">Broomcorn millet</name>
    <dbReference type="NCBI Taxonomy" id="4540"/>
    <lineage>
        <taxon>Eukaryota</taxon>
        <taxon>Viridiplantae</taxon>
        <taxon>Streptophyta</taxon>
        <taxon>Embryophyta</taxon>
        <taxon>Tracheophyta</taxon>
        <taxon>Spermatophyta</taxon>
        <taxon>Magnoliopsida</taxon>
        <taxon>Liliopsida</taxon>
        <taxon>Poales</taxon>
        <taxon>Poaceae</taxon>
        <taxon>PACMAD clade</taxon>
        <taxon>Panicoideae</taxon>
        <taxon>Panicodae</taxon>
        <taxon>Paniceae</taxon>
        <taxon>Panicinae</taxon>
        <taxon>Panicum</taxon>
        <taxon>Panicum sect. Panicum</taxon>
    </lineage>
</organism>
<dbReference type="InterPro" id="IPR053197">
    <property type="entry name" value="F-box_SCFL_complex_component"/>
</dbReference>
<evidence type="ECO:0008006" key="4">
    <source>
        <dbReference type="Google" id="ProtNLM"/>
    </source>
</evidence>
<accession>A0A3L6PX40</accession>
<dbReference type="InterPro" id="IPR036047">
    <property type="entry name" value="F-box-like_dom_sf"/>
</dbReference>
<dbReference type="SUPFAM" id="SSF81383">
    <property type="entry name" value="F-box domain"/>
    <property type="match status" value="1"/>
</dbReference>
<dbReference type="OrthoDB" id="683431at2759"/>
<dbReference type="STRING" id="4540.A0A3L6PX40"/>
<dbReference type="EMBL" id="PQIB02000015">
    <property type="protein sequence ID" value="RLM65663.1"/>
    <property type="molecule type" value="Genomic_DNA"/>
</dbReference>
<sequence length="413" mass="45881">MDMETPAASRDGGRLRVAADRLSALPDHVLLNVLSCLSSLQAARTSALLRRWRHLWRAVLCIDIDQSEFLRPPRPAAAELRPTRVHADAAKEEHERLLASIELRDRFEDLGDRLSLRHDASSPPLDALRLRVACDDFRAALEWIRRGLARRPAALFLRCDNDNPEDKDRRWPCIPTAYAAGTFTSLRTLRLSGLSLTSNFADDLAAGFPVLEDVRRAGPHGTQPRFAARLWRCAADHLAMLDAVRRRGDADAPGRRPRRPEVPAQREEPEAVRLLDDGEPGGFPVFGSLRTLLLDGCDVGAGCHVLRRFLGSAPGLETLTLRSCLRNRAFSGGGAPTSRSGKRKASAKRKRPDDQRAPAAYPCTNLKLIELEFEEDHALFELAGALRDISKEVVRPIEGSVQDGRRTVKIKYT</sequence>